<feature type="compositionally biased region" description="Basic and acidic residues" evidence="1">
    <location>
        <begin position="56"/>
        <end position="71"/>
    </location>
</feature>
<feature type="compositionally biased region" description="Acidic residues" evidence="1">
    <location>
        <begin position="72"/>
        <end position="81"/>
    </location>
</feature>
<dbReference type="Proteomes" id="UP000439903">
    <property type="component" value="Unassembled WGS sequence"/>
</dbReference>
<feature type="region of interest" description="Disordered" evidence="1">
    <location>
        <begin position="1"/>
        <end position="21"/>
    </location>
</feature>
<gene>
    <name evidence="2" type="ORF">F8M41_024782</name>
</gene>
<organism evidence="2 3">
    <name type="scientific">Gigaspora margarita</name>
    <dbReference type="NCBI Taxonomy" id="4874"/>
    <lineage>
        <taxon>Eukaryota</taxon>
        <taxon>Fungi</taxon>
        <taxon>Fungi incertae sedis</taxon>
        <taxon>Mucoromycota</taxon>
        <taxon>Glomeromycotina</taxon>
        <taxon>Glomeromycetes</taxon>
        <taxon>Diversisporales</taxon>
        <taxon>Gigasporaceae</taxon>
        <taxon>Gigaspora</taxon>
    </lineage>
</organism>
<keyword evidence="3" id="KW-1185">Reference proteome</keyword>
<proteinExistence type="predicted"/>
<dbReference type="AlphaFoldDB" id="A0A8H4ABI2"/>
<sequence>MNKYEDKRKEEEKDLSNDRIGVVEIEKANEMNIVGPCYEKGIEVEMDEIMEDGREEESGVKKDEKDNKPNENDNEEYDDDETIVDEENIEEFRRKNDFKKTKGPTEIENTEIEETLYEIEVEKNEDKGAVKIGKKEAQTVFLVQF</sequence>
<feature type="region of interest" description="Disordered" evidence="1">
    <location>
        <begin position="45"/>
        <end position="81"/>
    </location>
</feature>
<evidence type="ECO:0000256" key="1">
    <source>
        <dbReference type="SAM" id="MobiDB-lite"/>
    </source>
</evidence>
<accession>A0A8H4ABI2</accession>
<dbReference type="EMBL" id="WTPW01000859">
    <property type="protein sequence ID" value="KAF0474104.1"/>
    <property type="molecule type" value="Genomic_DNA"/>
</dbReference>
<evidence type="ECO:0000313" key="2">
    <source>
        <dbReference type="EMBL" id="KAF0474104.1"/>
    </source>
</evidence>
<comment type="caution">
    <text evidence="2">The sequence shown here is derived from an EMBL/GenBank/DDBJ whole genome shotgun (WGS) entry which is preliminary data.</text>
</comment>
<name>A0A8H4ABI2_GIGMA</name>
<feature type="compositionally biased region" description="Basic and acidic residues" evidence="1">
    <location>
        <begin position="1"/>
        <end position="17"/>
    </location>
</feature>
<feature type="compositionally biased region" description="Acidic residues" evidence="1">
    <location>
        <begin position="45"/>
        <end position="55"/>
    </location>
</feature>
<evidence type="ECO:0000313" key="3">
    <source>
        <dbReference type="Proteomes" id="UP000439903"/>
    </source>
</evidence>
<protein>
    <submittedName>
        <fullName evidence="2">Uncharacterized protein</fullName>
    </submittedName>
</protein>
<reference evidence="2 3" key="1">
    <citation type="journal article" date="2019" name="Environ. Microbiol.">
        <title>At the nexus of three kingdoms: the genome of the mycorrhizal fungus Gigaspora margarita provides insights into plant, endobacterial and fungal interactions.</title>
        <authorList>
            <person name="Venice F."/>
            <person name="Ghignone S."/>
            <person name="Salvioli di Fossalunga A."/>
            <person name="Amselem J."/>
            <person name="Novero M."/>
            <person name="Xianan X."/>
            <person name="Sedzielewska Toro K."/>
            <person name="Morin E."/>
            <person name="Lipzen A."/>
            <person name="Grigoriev I.V."/>
            <person name="Henrissat B."/>
            <person name="Martin F.M."/>
            <person name="Bonfante P."/>
        </authorList>
    </citation>
    <scope>NUCLEOTIDE SEQUENCE [LARGE SCALE GENOMIC DNA]</scope>
    <source>
        <strain evidence="2 3">BEG34</strain>
    </source>
</reference>